<name>A0A2P2MTF2_RHIMU</name>
<evidence type="ECO:0000313" key="1">
    <source>
        <dbReference type="EMBL" id="MBX33513.1"/>
    </source>
</evidence>
<organism evidence="1">
    <name type="scientific">Rhizophora mucronata</name>
    <name type="common">Asiatic mangrove</name>
    <dbReference type="NCBI Taxonomy" id="61149"/>
    <lineage>
        <taxon>Eukaryota</taxon>
        <taxon>Viridiplantae</taxon>
        <taxon>Streptophyta</taxon>
        <taxon>Embryophyta</taxon>
        <taxon>Tracheophyta</taxon>
        <taxon>Spermatophyta</taxon>
        <taxon>Magnoliopsida</taxon>
        <taxon>eudicotyledons</taxon>
        <taxon>Gunneridae</taxon>
        <taxon>Pentapetalae</taxon>
        <taxon>rosids</taxon>
        <taxon>fabids</taxon>
        <taxon>Malpighiales</taxon>
        <taxon>Rhizophoraceae</taxon>
        <taxon>Rhizophora</taxon>
    </lineage>
</organism>
<dbReference type="AlphaFoldDB" id="A0A2P2MTF2"/>
<protein>
    <submittedName>
        <fullName evidence="1">Uncharacterized protein</fullName>
    </submittedName>
</protein>
<reference evidence="1" key="1">
    <citation type="submission" date="2018-02" db="EMBL/GenBank/DDBJ databases">
        <title>Rhizophora mucronata_Transcriptome.</title>
        <authorList>
            <person name="Meera S.P."/>
            <person name="Sreeshan A."/>
            <person name="Augustine A."/>
        </authorList>
    </citation>
    <scope>NUCLEOTIDE SEQUENCE</scope>
    <source>
        <tissue evidence="1">Leaf</tissue>
    </source>
</reference>
<proteinExistence type="predicted"/>
<sequence length="59" mass="7323">MKGYLHAWSKSLWRRKPLVARIRYKSHYCFLFFSYTEPDEWLKCNISNKYYGEKYTATF</sequence>
<accession>A0A2P2MTF2</accession>
<dbReference type="EMBL" id="GGEC01053029">
    <property type="protein sequence ID" value="MBX33513.1"/>
    <property type="molecule type" value="Transcribed_RNA"/>
</dbReference>